<evidence type="ECO:0000256" key="1">
    <source>
        <dbReference type="SAM" id="Coils"/>
    </source>
</evidence>
<feature type="compositionally biased region" description="Low complexity" evidence="2">
    <location>
        <begin position="198"/>
        <end position="223"/>
    </location>
</feature>
<evidence type="ECO:0000256" key="2">
    <source>
        <dbReference type="SAM" id="MobiDB-lite"/>
    </source>
</evidence>
<dbReference type="EMBL" id="JAGPNK010000009">
    <property type="protein sequence ID" value="KAH7313850.1"/>
    <property type="molecule type" value="Genomic_DNA"/>
</dbReference>
<organism evidence="3 4">
    <name type="scientific">Stachybotrys elegans</name>
    <dbReference type="NCBI Taxonomy" id="80388"/>
    <lineage>
        <taxon>Eukaryota</taxon>
        <taxon>Fungi</taxon>
        <taxon>Dikarya</taxon>
        <taxon>Ascomycota</taxon>
        <taxon>Pezizomycotina</taxon>
        <taxon>Sordariomycetes</taxon>
        <taxon>Hypocreomycetidae</taxon>
        <taxon>Hypocreales</taxon>
        <taxon>Stachybotryaceae</taxon>
        <taxon>Stachybotrys</taxon>
    </lineage>
</organism>
<name>A0A8K0SSC3_9HYPO</name>
<sequence>MTRAASADPPKTSKRKGTRSVSSLSPAQLERKRANDREAQRAIRQRTRVHIEKLEADVEGLKASIAFKNLQALSQRNAELEREVAALKEALNFPHQMTSTPYSTSAVFDDNLSAVSGHVPSPRTSPFPPGPGDYTPLDYSPPQFPHVTSNPEQWSAPTSAVSNSASGVPSPTSSVPPDDLYIGTPDMTPLRISHPVLPSNSRGTTSASSGSPSSSGSLMAPKSSKSDYDDVDAGRSGQVFQLSNQRMPGVMTSTPYMGQQPLPTQQHMSEQSQPWNMYHHGYYPQMQSQVQSPVH</sequence>
<feature type="compositionally biased region" description="Low complexity" evidence="2">
    <location>
        <begin position="162"/>
        <end position="177"/>
    </location>
</feature>
<dbReference type="PANTHER" id="PTHR37012">
    <property type="entry name" value="B-ZIP TRANSCRIPTION FACTOR (EUROFUNG)-RELATED"/>
    <property type="match status" value="1"/>
</dbReference>
<evidence type="ECO:0000313" key="4">
    <source>
        <dbReference type="Proteomes" id="UP000813444"/>
    </source>
</evidence>
<dbReference type="OrthoDB" id="3535998at2759"/>
<feature type="region of interest" description="Disordered" evidence="2">
    <location>
        <begin position="248"/>
        <end position="273"/>
    </location>
</feature>
<dbReference type="Gene3D" id="1.20.5.170">
    <property type="match status" value="1"/>
</dbReference>
<accession>A0A8K0SSC3</accession>
<gene>
    <name evidence="3" type="ORF">B0I35DRAFT_279447</name>
</gene>
<dbReference type="AlphaFoldDB" id="A0A8K0SSC3"/>
<dbReference type="CDD" id="cd14688">
    <property type="entry name" value="bZIP_YAP"/>
    <property type="match status" value="1"/>
</dbReference>
<comment type="caution">
    <text evidence="3">The sequence shown here is derived from an EMBL/GenBank/DDBJ whole genome shotgun (WGS) entry which is preliminary data.</text>
</comment>
<feature type="region of interest" description="Disordered" evidence="2">
    <location>
        <begin position="117"/>
        <end position="233"/>
    </location>
</feature>
<dbReference type="Proteomes" id="UP000813444">
    <property type="component" value="Unassembled WGS sequence"/>
</dbReference>
<keyword evidence="1" id="KW-0175">Coiled coil</keyword>
<dbReference type="PANTHER" id="PTHR37012:SF2">
    <property type="entry name" value="BZIP DOMAIN-CONTAINING PROTEIN-RELATED"/>
    <property type="match status" value="1"/>
</dbReference>
<keyword evidence="4" id="KW-1185">Reference proteome</keyword>
<evidence type="ECO:0008006" key="5">
    <source>
        <dbReference type="Google" id="ProtNLM"/>
    </source>
</evidence>
<reference evidence="3" key="1">
    <citation type="journal article" date="2021" name="Nat. Commun.">
        <title>Genetic determinants of endophytism in the Arabidopsis root mycobiome.</title>
        <authorList>
            <person name="Mesny F."/>
            <person name="Miyauchi S."/>
            <person name="Thiergart T."/>
            <person name="Pickel B."/>
            <person name="Atanasova L."/>
            <person name="Karlsson M."/>
            <person name="Huettel B."/>
            <person name="Barry K.W."/>
            <person name="Haridas S."/>
            <person name="Chen C."/>
            <person name="Bauer D."/>
            <person name="Andreopoulos W."/>
            <person name="Pangilinan J."/>
            <person name="LaButti K."/>
            <person name="Riley R."/>
            <person name="Lipzen A."/>
            <person name="Clum A."/>
            <person name="Drula E."/>
            <person name="Henrissat B."/>
            <person name="Kohler A."/>
            <person name="Grigoriev I.V."/>
            <person name="Martin F.M."/>
            <person name="Hacquard S."/>
        </authorList>
    </citation>
    <scope>NUCLEOTIDE SEQUENCE</scope>
    <source>
        <strain evidence="3">MPI-CAGE-CH-0235</strain>
    </source>
</reference>
<feature type="compositionally biased region" description="Basic and acidic residues" evidence="2">
    <location>
        <begin position="29"/>
        <end position="41"/>
    </location>
</feature>
<evidence type="ECO:0000313" key="3">
    <source>
        <dbReference type="EMBL" id="KAH7313850.1"/>
    </source>
</evidence>
<protein>
    <recommendedName>
        <fullName evidence="5">BZIP domain-containing protein</fullName>
    </recommendedName>
</protein>
<feature type="compositionally biased region" description="Polar residues" evidence="2">
    <location>
        <begin position="146"/>
        <end position="161"/>
    </location>
</feature>
<feature type="coiled-coil region" evidence="1">
    <location>
        <begin position="44"/>
        <end position="90"/>
    </location>
</feature>
<proteinExistence type="predicted"/>
<feature type="region of interest" description="Disordered" evidence="2">
    <location>
        <begin position="1"/>
        <end position="41"/>
    </location>
</feature>